<dbReference type="GO" id="GO:0000750">
    <property type="term" value="P:pheromone-dependent signal transduction involved in conjugation with cellular fusion"/>
    <property type="evidence" value="ECO:0007669"/>
    <property type="project" value="TreeGrafter"/>
</dbReference>
<evidence type="ECO:0000256" key="6">
    <source>
        <dbReference type="ARBA" id="ARBA00023040"/>
    </source>
</evidence>
<dbReference type="Proteomes" id="UP000799429">
    <property type="component" value="Unassembled WGS sequence"/>
</dbReference>
<dbReference type="CDD" id="cd14966">
    <property type="entry name" value="7tmD_STE3"/>
    <property type="match status" value="1"/>
</dbReference>
<dbReference type="PANTHER" id="PTHR28097:SF1">
    <property type="entry name" value="PHEROMONE A FACTOR RECEPTOR"/>
    <property type="match status" value="1"/>
</dbReference>
<keyword evidence="9" id="KW-0807">Transducer</keyword>
<protein>
    <submittedName>
        <fullName evidence="11">STE3-domain-containing protein</fullName>
    </submittedName>
</protein>
<evidence type="ECO:0000256" key="2">
    <source>
        <dbReference type="ARBA" id="ARBA00011085"/>
    </source>
</evidence>
<keyword evidence="3" id="KW-0589">Pheromone response</keyword>
<feature type="transmembrane region" description="Helical" evidence="10">
    <location>
        <begin position="88"/>
        <end position="108"/>
    </location>
</feature>
<keyword evidence="4 10" id="KW-0812">Transmembrane</keyword>
<feature type="transmembrane region" description="Helical" evidence="10">
    <location>
        <begin position="174"/>
        <end position="199"/>
    </location>
</feature>
<keyword evidence="5 10" id="KW-1133">Transmembrane helix</keyword>
<proteinExistence type="inferred from homology"/>
<keyword evidence="7 10" id="KW-0472">Membrane</keyword>
<feature type="transmembrane region" description="Helical" evidence="10">
    <location>
        <begin position="15"/>
        <end position="37"/>
    </location>
</feature>
<dbReference type="OrthoDB" id="2874149at2759"/>
<dbReference type="AlphaFoldDB" id="A0A9P4VRW6"/>
<keyword evidence="12" id="KW-1185">Reference proteome</keyword>
<evidence type="ECO:0000256" key="9">
    <source>
        <dbReference type="ARBA" id="ARBA00023224"/>
    </source>
</evidence>
<feature type="transmembrane region" description="Helical" evidence="10">
    <location>
        <begin position="220"/>
        <end position="243"/>
    </location>
</feature>
<dbReference type="EMBL" id="MU006091">
    <property type="protein sequence ID" value="KAF2841408.1"/>
    <property type="molecule type" value="Genomic_DNA"/>
</dbReference>
<keyword evidence="6" id="KW-0297">G-protein coupled receptor</keyword>
<comment type="subcellular location">
    <subcellularLocation>
        <location evidence="1">Membrane</location>
        <topology evidence="1">Multi-pass membrane protein</topology>
    </subcellularLocation>
</comment>
<dbReference type="GO" id="GO:0005886">
    <property type="term" value="C:plasma membrane"/>
    <property type="evidence" value="ECO:0007669"/>
    <property type="project" value="TreeGrafter"/>
</dbReference>
<evidence type="ECO:0000256" key="1">
    <source>
        <dbReference type="ARBA" id="ARBA00004141"/>
    </source>
</evidence>
<accession>A0A9P4VRW6</accession>
<dbReference type="PANTHER" id="PTHR28097">
    <property type="entry name" value="PHEROMONE A FACTOR RECEPTOR"/>
    <property type="match status" value="1"/>
</dbReference>
<feature type="transmembrane region" description="Helical" evidence="10">
    <location>
        <begin position="129"/>
        <end position="150"/>
    </location>
</feature>
<comment type="caution">
    <text evidence="11">The sequence shown here is derived from an EMBL/GenBank/DDBJ whole genome shotgun (WGS) entry which is preliminary data.</text>
</comment>
<organism evidence="11 12">
    <name type="scientific">Patellaria atrata CBS 101060</name>
    <dbReference type="NCBI Taxonomy" id="1346257"/>
    <lineage>
        <taxon>Eukaryota</taxon>
        <taxon>Fungi</taxon>
        <taxon>Dikarya</taxon>
        <taxon>Ascomycota</taxon>
        <taxon>Pezizomycotina</taxon>
        <taxon>Dothideomycetes</taxon>
        <taxon>Dothideomycetes incertae sedis</taxon>
        <taxon>Patellariales</taxon>
        <taxon>Patellariaceae</taxon>
        <taxon>Patellaria</taxon>
    </lineage>
</organism>
<evidence type="ECO:0000256" key="3">
    <source>
        <dbReference type="ARBA" id="ARBA00022507"/>
    </source>
</evidence>
<name>A0A9P4VRW6_9PEZI</name>
<reference evidence="11" key="1">
    <citation type="journal article" date="2020" name="Stud. Mycol.">
        <title>101 Dothideomycetes genomes: a test case for predicting lifestyles and emergence of pathogens.</title>
        <authorList>
            <person name="Haridas S."/>
            <person name="Albert R."/>
            <person name="Binder M."/>
            <person name="Bloem J."/>
            <person name="Labutti K."/>
            <person name="Salamov A."/>
            <person name="Andreopoulos B."/>
            <person name="Baker S."/>
            <person name="Barry K."/>
            <person name="Bills G."/>
            <person name="Bluhm B."/>
            <person name="Cannon C."/>
            <person name="Castanera R."/>
            <person name="Culley D."/>
            <person name="Daum C."/>
            <person name="Ezra D."/>
            <person name="Gonzalez J."/>
            <person name="Henrissat B."/>
            <person name="Kuo A."/>
            <person name="Liang C."/>
            <person name="Lipzen A."/>
            <person name="Lutzoni F."/>
            <person name="Magnuson J."/>
            <person name="Mondo S."/>
            <person name="Nolan M."/>
            <person name="Ohm R."/>
            <person name="Pangilinan J."/>
            <person name="Park H.-J."/>
            <person name="Ramirez L."/>
            <person name="Alfaro M."/>
            <person name="Sun H."/>
            <person name="Tritt A."/>
            <person name="Yoshinaga Y."/>
            <person name="Zwiers L.-H."/>
            <person name="Turgeon B."/>
            <person name="Goodwin S."/>
            <person name="Spatafora J."/>
            <person name="Crous P."/>
            <person name="Grigoriev I."/>
        </authorList>
    </citation>
    <scope>NUCLEOTIDE SEQUENCE</scope>
    <source>
        <strain evidence="11">CBS 101060</strain>
    </source>
</reference>
<feature type="transmembrane region" description="Helical" evidence="10">
    <location>
        <begin position="49"/>
        <end position="68"/>
    </location>
</feature>
<evidence type="ECO:0000313" key="12">
    <source>
        <dbReference type="Proteomes" id="UP000799429"/>
    </source>
</evidence>
<dbReference type="Pfam" id="PF02076">
    <property type="entry name" value="STE3"/>
    <property type="match status" value="1"/>
</dbReference>
<dbReference type="GO" id="GO:0004932">
    <property type="term" value="F:mating-type factor pheromone receptor activity"/>
    <property type="evidence" value="ECO:0007669"/>
    <property type="project" value="InterPro"/>
</dbReference>
<dbReference type="InterPro" id="IPR001499">
    <property type="entry name" value="GPCR_STE3"/>
</dbReference>
<evidence type="ECO:0000313" key="11">
    <source>
        <dbReference type="EMBL" id="KAF2841408.1"/>
    </source>
</evidence>
<evidence type="ECO:0000256" key="4">
    <source>
        <dbReference type="ARBA" id="ARBA00022692"/>
    </source>
</evidence>
<sequence length="479" mass="53092">MEAEFGNQQLLDVTVIALVLAILSGLTLPLDISPAIWHVRAGNIPACSLVFWLVILNLLTFANVIIWPHDNVEAYWNGIGFCDVEVRIMVGSGIGIPASVACIMRSLAQALDTENAVLAPSRRVRRRNAAINIFCCIVLPVLLMVVYYVIQPYRYDIIGLSGCHAPFAPVLPTIFLYFIFPPIISVIGNYYSFLTIWRIHRYRRDLGTILAASNTNQSHFFRLFIMALILILGITPVQIYFLIENIKAQYVPYSWSEIHNPQTWNQHLAAPSGGEVLPDRWVWIGSGYLVFFFFGMGAETSRMYRKWLVKLGLLRESRDGGTRSCSSRPGILSSLGSAAKLLLHKTTSSTESQNSFADFAPGTGTQSDFLTSTSKKWNVIRSLWGPVSVKQSNTPLSLSPRLSAMIPFTESRRQQLPIELSKTPTRTDTTHSTAFAGEITPSVKSAKSSNNGSGMRRSVGSPIKDSLELDSIDRTATIV</sequence>
<evidence type="ECO:0000256" key="10">
    <source>
        <dbReference type="SAM" id="Phobius"/>
    </source>
</evidence>
<evidence type="ECO:0000256" key="8">
    <source>
        <dbReference type="ARBA" id="ARBA00023170"/>
    </source>
</evidence>
<comment type="similarity">
    <text evidence="2">Belongs to the G-protein coupled receptor 4 family.</text>
</comment>
<gene>
    <name evidence="11" type="ORF">M501DRAFT_949860</name>
</gene>
<evidence type="ECO:0000256" key="5">
    <source>
        <dbReference type="ARBA" id="ARBA00022989"/>
    </source>
</evidence>
<keyword evidence="8" id="KW-0675">Receptor</keyword>
<dbReference type="PRINTS" id="PR00899">
    <property type="entry name" value="GPCRSTE3"/>
</dbReference>
<feature type="transmembrane region" description="Helical" evidence="10">
    <location>
        <begin position="281"/>
        <end position="298"/>
    </location>
</feature>
<evidence type="ECO:0000256" key="7">
    <source>
        <dbReference type="ARBA" id="ARBA00023136"/>
    </source>
</evidence>